<dbReference type="PANTHER" id="PTHR34700:SF4">
    <property type="entry name" value="PHAGE-LIKE ELEMENT PBSX PROTEIN XKDP"/>
    <property type="match status" value="1"/>
</dbReference>
<evidence type="ECO:0000313" key="4">
    <source>
        <dbReference type="EMBL" id="NKX46260.1"/>
    </source>
</evidence>
<feature type="compositionally biased region" description="Low complexity" evidence="1">
    <location>
        <begin position="222"/>
        <end position="256"/>
    </location>
</feature>
<protein>
    <submittedName>
        <fullName evidence="4">LysM peptidoglycan-binding domain-containing protein</fullName>
    </submittedName>
</protein>
<organism evidence="4 5">
    <name type="scientific">Roseicyclus persicicus</name>
    <dbReference type="NCBI Taxonomy" id="2650661"/>
    <lineage>
        <taxon>Bacteria</taxon>
        <taxon>Pseudomonadati</taxon>
        <taxon>Pseudomonadota</taxon>
        <taxon>Alphaproteobacteria</taxon>
        <taxon>Rhodobacterales</taxon>
        <taxon>Roseobacteraceae</taxon>
        <taxon>Roseicyclus</taxon>
    </lineage>
</organism>
<dbReference type="InterPro" id="IPR013783">
    <property type="entry name" value="Ig-like_fold"/>
</dbReference>
<feature type="region of interest" description="Disordered" evidence="1">
    <location>
        <begin position="40"/>
        <end position="89"/>
    </location>
</feature>
<feature type="compositionally biased region" description="Low complexity" evidence="1">
    <location>
        <begin position="48"/>
        <end position="79"/>
    </location>
</feature>
<evidence type="ECO:0000256" key="2">
    <source>
        <dbReference type="SAM" id="Phobius"/>
    </source>
</evidence>
<feature type="domain" description="LysM" evidence="3">
    <location>
        <begin position="383"/>
        <end position="432"/>
    </location>
</feature>
<gene>
    <name evidence="4" type="ORF">HCU73_16830</name>
</gene>
<accession>A0A7X6JYV0</accession>
<dbReference type="AlphaFoldDB" id="A0A7X6JYV0"/>
<evidence type="ECO:0000256" key="1">
    <source>
        <dbReference type="SAM" id="MobiDB-lite"/>
    </source>
</evidence>
<dbReference type="Gene3D" id="3.10.350.10">
    <property type="entry name" value="LysM domain"/>
    <property type="match status" value="1"/>
</dbReference>
<evidence type="ECO:0000259" key="3">
    <source>
        <dbReference type="PROSITE" id="PS51782"/>
    </source>
</evidence>
<dbReference type="RefSeq" id="WP_168624642.1">
    <property type="nucleotide sequence ID" value="NZ_JAAZQQ010000006.1"/>
</dbReference>
<keyword evidence="2" id="KW-0812">Transmembrane</keyword>
<feature type="transmembrane region" description="Helical" evidence="2">
    <location>
        <begin position="16"/>
        <end position="36"/>
    </location>
</feature>
<keyword evidence="2" id="KW-0472">Membrane</keyword>
<dbReference type="InterPro" id="IPR052196">
    <property type="entry name" value="Bact_Kbp"/>
</dbReference>
<feature type="region of interest" description="Disordered" evidence="1">
    <location>
        <begin position="181"/>
        <end position="256"/>
    </location>
</feature>
<proteinExistence type="predicted"/>
<name>A0A7X6JYV0_9RHOB</name>
<dbReference type="CDD" id="cd00118">
    <property type="entry name" value="LysM"/>
    <property type="match status" value="1"/>
</dbReference>
<dbReference type="PANTHER" id="PTHR34700">
    <property type="entry name" value="POTASSIUM BINDING PROTEIN KBP"/>
    <property type="match status" value="1"/>
</dbReference>
<sequence length="439" mass="43227">MATPTSGGTGAKAAPIAGAAALGAVLVAAAVAFVTLRGGPEETPEASAPDTVAAAPGTTTPAPAGETATADTTAPDAGTEQTAAPADPVAPRFDVVRVEAGGSAVIAGQAGPGATVTLSLDGAPLQVVEADAAGNFVAMLLLDPSQDPRLLSLQAALPGQDPVAGSETVLIAPFEGEVAGALGAAPPPAPEPAQSAEAPGVGETTSTAPAVPGIAPAPAPAPGADLAAAAPDAAPEAGTPAPAPVAGTEAPAPAGPEAPAVLLADADGVRVLQAPGAPPAAQTEIRLDAITYDVAGEVTLAGRGPADASVRVTLNNRPINMGEIGPGGQWSLDLPDVDPGTYTLRLEQVAADGSVARTVETPFLREDPARIRDNPMLVDPGASVITVQRGFTLWGIAEANFGDGILYVQIFEENRDAIRDPDLIFPGQIFALPDLPRAP</sequence>
<evidence type="ECO:0000313" key="5">
    <source>
        <dbReference type="Proteomes" id="UP000526408"/>
    </source>
</evidence>
<dbReference type="Pfam" id="PF01476">
    <property type="entry name" value="LysM"/>
    <property type="match status" value="1"/>
</dbReference>
<dbReference type="PROSITE" id="PS51782">
    <property type="entry name" value="LYSM"/>
    <property type="match status" value="1"/>
</dbReference>
<dbReference type="EMBL" id="JAAZQQ010000006">
    <property type="protein sequence ID" value="NKX46260.1"/>
    <property type="molecule type" value="Genomic_DNA"/>
</dbReference>
<dbReference type="Gene3D" id="2.60.40.10">
    <property type="entry name" value="Immunoglobulins"/>
    <property type="match status" value="1"/>
</dbReference>
<dbReference type="Proteomes" id="UP000526408">
    <property type="component" value="Unassembled WGS sequence"/>
</dbReference>
<comment type="caution">
    <text evidence="4">The sequence shown here is derived from an EMBL/GenBank/DDBJ whole genome shotgun (WGS) entry which is preliminary data.</text>
</comment>
<keyword evidence="2" id="KW-1133">Transmembrane helix</keyword>
<keyword evidence="5" id="KW-1185">Reference proteome</keyword>
<dbReference type="InterPro" id="IPR018392">
    <property type="entry name" value="LysM"/>
</dbReference>
<reference evidence="4 5" key="1">
    <citation type="submission" date="2020-04" db="EMBL/GenBank/DDBJ databases">
        <authorList>
            <person name="Yoon J."/>
        </authorList>
    </citation>
    <scope>NUCLEOTIDE SEQUENCE [LARGE SCALE GENOMIC DNA]</scope>
    <source>
        <strain evidence="4 5">KMU-115</strain>
    </source>
</reference>
<dbReference type="InterPro" id="IPR036779">
    <property type="entry name" value="LysM_dom_sf"/>
</dbReference>